<keyword evidence="5" id="KW-0378">Hydrolase</keyword>
<proteinExistence type="inferred from homology"/>
<dbReference type="EMBL" id="CP072943">
    <property type="protein sequence ID" value="QTX31370.1"/>
    <property type="molecule type" value="Genomic_DNA"/>
</dbReference>
<dbReference type="GO" id="GO:0016787">
    <property type="term" value="F:hydrolase activity"/>
    <property type="evidence" value="ECO:0007669"/>
    <property type="project" value="UniProtKB-KW"/>
</dbReference>
<comment type="similarity">
    <text evidence="1">Belongs to the HicA mRNA interferase family.</text>
</comment>
<sequence length="73" mass="8089">MSPTLPRLTGAEMIAFLKRCGFRRTRQRGSHVVMENDDGRVTVVPLHEGKTLGTGILKTILKSAGIAEDELRR</sequence>
<reference evidence="9" key="1">
    <citation type="submission" date="2021-04" db="EMBL/GenBank/DDBJ databases">
        <title>A novel Synergistetes isolate from a pyrite-forming mixed culture.</title>
        <authorList>
            <person name="Bunk B."/>
            <person name="Sproer C."/>
            <person name="Spring S."/>
            <person name="Pester M."/>
        </authorList>
    </citation>
    <scope>NUCLEOTIDE SEQUENCE [LARGE SCALE GENOMIC DNA]</scope>
    <source>
        <strain evidence="9">J.5.4.2-T.3.5.2</strain>
    </source>
</reference>
<evidence type="ECO:0000256" key="3">
    <source>
        <dbReference type="ARBA" id="ARBA00022722"/>
    </source>
</evidence>
<dbReference type="AlphaFoldDB" id="A0A9Q7AFV9"/>
<keyword evidence="4" id="KW-0255">Endonuclease</keyword>
<dbReference type="InterPro" id="IPR012933">
    <property type="entry name" value="HicA_mRNA_interferase"/>
</dbReference>
<dbReference type="GO" id="GO:0004519">
    <property type="term" value="F:endonuclease activity"/>
    <property type="evidence" value="ECO:0007669"/>
    <property type="project" value="UniProtKB-KW"/>
</dbReference>
<keyword evidence="3" id="KW-0540">Nuclease</keyword>
<dbReference type="RefSeq" id="WP_311135581.1">
    <property type="nucleotide sequence ID" value="NZ_CP072943.1"/>
</dbReference>
<name>A0A9Q7AFV9_9BACT</name>
<evidence type="ECO:0000256" key="5">
    <source>
        <dbReference type="ARBA" id="ARBA00022801"/>
    </source>
</evidence>
<dbReference type="InterPro" id="IPR038570">
    <property type="entry name" value="HicA_sf"/>
</dbReference>
<protein>
    <submittedName>
        <fullName evidence="8">Type II toxin-antitoxin system HicA family toxin</fullName>
    </submittedName>
</protein>
<dbReference type="Proteomes" id="UP000671879">
    <property type="component" value="Chromosome"/>
</dbReference>
<keyword evidence="6" id="KW-0694">RNA-binding</keyword>
<dbReference type="Gene3D" id="3.30.920.30">
    <property type="entry name" value="Hypothetical protein"/>
    <property type="match status" value="1"/>
</dbReference>
<dbReference type="GO" id="GO:0003729">
    <property type="term" value="F:mRNA binding"/>
    <property type="evidence" value="ECO:0007669"/>
    <property type="project" value="InterPro"/>
</dbReference>
<evidence type="ECO:0000313" key="8">
    <source>
        <dbReference type="EMBL" id="QTX31370.1"/>
    </source>
</evidence>
<gene>
    <name evidence="8" type="ORF">KAR29_08235</name>
</gene>
<accession>A0A9Q7AFV9</accession>
<dbReference type="Pfam" id="PF07927">
    <property type="entry name" value="HicA_toxin"/>
    <property type="match status" value="1"/>
</dbReference>
<keyword evidence="7" id="KW-0346">Stress response</keyword>
<dbReference type="KEGG" id="aram:KAR29_08235"/>
<evidence type="ECO:0000256" key="4">
    <source>
        <dbReference type="ARBA" id="ARBA00022759"/>
    </source>
</evidence>
<keyword evidence="2" id="KW-1277">Toxin-antitoxin system</keyword>
<evidence type="ECO:0000256" key="1">
    <source>
        <dbReference type="ARBA" id="ARBA00006620"/>
    </source>
</evidence>
<keyword evidence="9" id="KW-1185">Reference proteome</keyword>
<organism evidence="8 9">
    <name type="scientific">Aminithiophilus ramosus</name>
    <dbReference type="NCBI Taxonomy" id="3029084"/>
    <lineage>
        <taxon>Bacteria</taxon>
        <taxon>Thermotogati</taxon>
        <taxon>Synergistota</taxon>
        <taxon>Synergistia</taxon>
        <taxon>Synergistales</taxon>
        <taxon>Aminithiophilaceae</taxon>
        <taxon>Aminithiophilus</taxon>
    </lineage>
</organism>
<evidence type="ECO:0000256" key="7">
    <source>
        <dbReference type="ARBA" id="ARBA00023016"/>
    </source>
</evidence>
<dbReference type="SUPFAM" id="SSF54786">
    <property type="entry name" value="YcfA/nrd intein domain"/>
    <property type="match status" value="1"/>
</dbReference>
<evidence type="ECO:0000256" key="6">
    <source>
        <dbReference type="ARBA" id="ARBA00022884"/>
    </source>
</evidence>
<evidence type="ECO:0000313" key="9">
    <source>
        <dbReference type="Proteomes" id="UP000671879"/>
    </source>
</evidence>
<evidence type="ECO:0000256" key="2">
    <source>
        <dbReference type="ARBA" id="ARBA00022649"/>
    </source>
</evidence>